<protein>
    <recommendedName>
        <fullName evidence="4">Right-handed parallel beta-helix repeat-containing protein</fullName>
    </recommendedName>
</protein>
<dbReference type="AlphaFoldDB" id="A0A9D9E106"/>
<dbReference type="Proteomes" id="UP000823615">
    <property type="component" value="Unassembled WGS sequence"/>
</dbReference>
<name>A0A9D9E106_9SPIO</name>
<accession>A0A9D9E106</accession>
<evidence type="ECO:0008006" key="4">
    <source>
        <dbReference type="Google" id="ProtNLM"/>
    </source>
</evidence>
<feature type="chain" id="PRO_5039348026" description="Right-handed parallel beta-helix repeat-containing protein" evidence="1">
    <location>
        <begin position="21"/>
        <end position="345"/>
    </location>
</feature>
<comment type="caution">
    <text evidence="2">The sequence shown here is derived from an EMBL/GenBank/DDBJ whole genome shotgun (WGS) entry which is preliminary data.</text>
</comment>
<reference evidence="2" key="2">
    <citation type="journal article" date="2021" name="PeerJ">
        <title>Extensive microbial diversity within the chicken gut microbiome revealed by metagenomics and culture.</title>
        <authorList>
            <person name="Gilroy R."/>
            <person name="Ravi A."/>
            <person name="Getino M."/>
            <person name="Pursley I."/>
            <person name="Horton D.L."/>
            <person name="Alikhan N.F."/>
            <person name="Baker D."/>
            <person name="Gharbi K."/>
            <person name="Hall N."/>
            <person name="Watson M."/>
            <person name="Adriaenssens E.M."/>
            <person name="Foster-Nyarko E."/>
            <person name="Jarju S."/>
            <person name="Secka A."/>
            <person name="Antonio M."/>
            <person name="Oren A."/>
            <person name="Chaudhuri R.R."/>
            <person name="La Ragione R."/>
            <person name="Hildebrand F."/>
            <person name="Pallen M.J."/>
        </authorList>
    </citation>
    <scope>NUCLEOTIDE SEQUENCE</scope>
    <source>
        <strain evidence="2">7293</strain>
    </source>
</reference>
<feature type="signal peptide" evidence="1">
    <location>
        <begin position="1"/>
        <end position="20"/>
    </location>
</feature>
<evidence type="ECO:0000313" key="3">
    <source>
        <dbReference type="Proteomes" id="UP000823615"/>
    </source>
</evidence>
<sequence>MKKLFLFVLAILLCFTSCNNRTPDWILPPDIIHPDDDSEPCRHLDLEATDWFDAEHHYPKTGVCVECGETVTRNAIGISDADDLMQLASDINAIKDIGCTDVEILNDIDMTDKKWIPIIIANGFSENLTINGNDYTIRNLKTTSTDPDSRVGFFGELANTSMNLVVKNLTLNAEFTGGSGDLVMVGGFAGYIISANSVDFVNCHLESSMIVSDEYAGGIYAWAGASVETTINIDGCSVNYCSISSGGSVGGIVGHASANPNTTLNIRNSSVENSSITCTETGSTDKAGNIIGTVNCAKTSLNNVSYKENTVVSDGVTTTRCVGRLAFANGGSLSIDGRNNITVAE</sequence>
<evidence type="ECO:0000256" key="1">
    <source>
        <dbReference type="SAM" id="SignalP"/>
    </source>
</evidence>
<evidence type="ECO:0000313" key="2">
    <source>
        <dbReference type="EMBL" id="MBO8436216.1"/>
    </source>
</evidence>
<keyword evidence="1" id="KW-0732">Signal</keyword>
<proteinExistence type="predicted"/>
<organism evidence="2 3">
    <name type="scientific">Candidatus Ornithospirochaeta stercoripullorum</name>
    <dbReference type="NCBI Taxonomy" id="2840899"/>
    <lineage>
        <taxon>Bacteria</taxon>
        <taxon>Pseudomonadati</taxon>
        <taxon>Spirochaetota</taxon>
        <taxon>Spirochaetia</taxon>
        <taxon>Spirochaetales</taxon>
        <taxon>Spirochaetaceae</taxon>
        <taxon>Spirochaetaceae incertae sedis</taxon>
        <taxon>Candidatus Ornithospirochaeta</taxon>
    </lineage>
</organism>
<dbReference type="EMBL" id="JADIMT010000055">
    <property type="protein sequence ID" value="MBO8436216.1"/>
    <property type="molecule type" value="Genomic_DNA"/>
</dbReference>
<reference evidence="2" key="1">
    <citation type="submission" date="2020-10" db="EMBL/GenBank/DDBJ databases">
        <authorList>
            <person name="Gilroy R."/>
        </authorList>
    </citation>
    <scope>NUCLEOTIDE SEQUENCE</scope>
    <source>
        <strain evidence="2">7293</strain>
    </source>
</reference>
<dbReference type="Gene3D" id="2.160.20.110">
    <property type="match status" value="1"/>
</dbReference>
<gene>
    <name evidence="2" type="ORF">IAA97_04485</name>
</gene>